<dbReference type="GO" id="GO:0016491">
    <property type="term" value="F:oxidoreductase activity"/>
    <property type="evidence" value="ECO:0007669"/>
    <property type="project" value="UniProtKB-KW"/>
</dbReference>
<dbReference type="PRINTS" id="PR00081">
    <property type="entry name" value="GDHRDH"/>
</dbReference>
<dbReference type="AlphaFoldDB" id="A0AAD6T592"/>
<dbReference type="PANTHER" id="PTHR43157">
    <property type="entry name" value="PHOSPHATIDYLINOSITOL-GLYCAN BIOSYNTHESIS CLASS F PROTEIN-RELATED"/>
    <property type="match status" value="1"/>
</dbReference>
<organism evidence="2 3">
    <name type="scientific">Mycena alexandri</name>
    <dbReference type="NCBI Taxonomy" id="1745969"/>
    <lineage>
        <taxon>Eukaryota</taxon>
        <taxon>Fungi</taxon>
        <taxon>Dikarya</taxon>
        <taxon>Basidiomycota</taxon>
        <taxon>Agaricomycotina</taxon>
        <taxon>Agaricomycetes</taxon>
        <taxon>Agaricomycetidae</taxon>
        <taxon>Agaricales</taxon>
        <taxon>Marasmiineae</taxon>
        <taxon>Mycenaceae</taxon>
        <taxon>Mycena</taxon>
    </lineage>
</organism>
<sequence length="320" mass="34705">MPARKSVSEEDLVDLHGKVAIVTGGNTGIGYATIQMLARKGAKVYMAARDEGRALEAIKQLQAENLNDGSVHWLKLDLSDPRVAQATAKEFLKKETRLDILVNNAARSAGPNEIDKDGLLNMMVTNHISHFALTDALLPLMKETAKEGGSDVRIVNVSSGAHALVGPTTFATLESLNKDYGTSFTQSLSTYGNSKLANVLHINALQKRLTAESIAITCLAAHPGPIKTVGSNDFLTGIPFLSGFIKKYVAPLFFGPWRKGAMTVAFAAAGKEVVQEQERYRGAYLVPIATITQASSFARDERLQRELYDTTEKVIREMGL</sequence>
<dbReference type="Pfam" id="PF00106">
    <property type="entry name" value="adh_short"/>
    <property type="match status" value="1"/>
</dbReference>
<keyword evidence="3" id="KW-1185">Reference proteome</keyword>
<evidence type="ECO:0000313" key="3">
    <source>
        <dbReference type="Proteomes" id="UP001218188"/>
    </source>
</evidence>
<gene>
    <name evidence="2" type="ORF">C8F04DRAFT_1086747</name>
</gene>
<comment type="caution">
    <text evidence="2">The sequence shown here is derived from an EMBL/GenBank/DDBJ whole genome shotgun (WGS) entry which is preliminary data.</text>
</comment>
<dbReference type="InterPro" id="IPR002347">
    <property type="entry name" value="SDR_fam"/>
</dbReference>
<protein>
    <submittedName>
        <fullName evidence="2">NAD-P-binding protein</fullName>
    </submittedName>
</protein>
<accession>A0AAD6T592</accession>
<proteinExistence type="predicted"/>
<keyword evidence="1" id="KW-0560">Oxidoreductase</keyword>
<dbReference type="PANTHER" id="PTHR43157:SF31">
    <property type="entry name" value="PHOSPHATIDYLINOSITOL-GLYCAN BIOSYNTHESIS CLASS F PROTEIN"/>
    <property type="match status" value="1"/>
</dbReference>
<dbReference type="Proteomes" id="UP001218188">
    <property type="component" value="Unassembled WGS sequence"/>
</dbReference>
<dbReference type="InterPro" id="IPR036291">
    <property type="entry name" value="NAD(P)-bd_dom_sf"/>
</dbReference>
<evidence type="ECO:0000313" key="2">
    <source>
        <dbReference type="EMBL" id="KAJ7039450.1"/>
    </source>
</evidence>
<dbReference type="EMBL" id="JARJCM010000027">
    <property type="protein sequence ID" value="KAJ7039450.1"/>
    <property type="molecule type" value="Genomic_DNA"/>
</dbReference>
<evidence type="ECO:0000256" key="1">
    <source>
        <dbReference type="ARBA" id="ARBA00023002"/>
    </source>
</evidence>
<dbReference type="Gene3D" id="3.40.50.720">
    <property type="entry name" value="NAD(P)-binding Rossmann-like Domain"/>
    <property type="match status" value="1"/>
</dbReference>
<name>A0AAD6T592_9AGAR</name>
<reference evidence="2" key="1">
    <citation type="submission" date="2023-03" db="EMBL/GenBank/DDBJ databases">
        <title>Massive genome expansion in bonnet fungi (Mycena s.s.) driven by repeated elements and novel gene families across ecological guilds.</title>
        <authorList>
            <consortium name="Lawrence Berkeley National Laboratory"/>
            <person name="Harder C.B."/>
            <person name="Miyauchi S."/>
            <person name="Viragh M."/>
            <person name="Kuo A."/>
            <person name="Thoen E."/>
            <person name="Andreopoulos B."/>
            <person name="Lu D."/>
            <person name="Skrede I."/>
            <person name="Drula E."/>
            <person name="Henrissat B."/>
            <person name="Morin E."/>
            <person name="Kohler A."/>
            <person name="Barry K."/>
            <person name="LaButti K."/>
            <person name="Morin E."/>
            <person name="Salamov A."/>
            <person name="Lipzen A."/>
            <person name="Mereny Z."/>
            <person name="Hegedus B."/>
            <person name="Baldrian P."/>
            <person name="Stursova M."/>
            <person name="Weitz H."/>
            <person name="Taylor A."/>
            <person name="Grigoriev I.V."/>
            <person name="Nagy L.G."/>
            <person name="Martin F."/>
            <person name="Kauserud H."/>
        </authorList>
    </citation>
    <scope>NUCLEOTIDE SEQUENCE</scope>
    <source>
        <strain evidence="2">CBHHK200</strain>
    </source>
</reference>
<dbReference type="SUPFAM" id="SSF51735">
    <property type="entry name" value="NAD(P)-binding Rossmann-fold domains"/>
    <property type="match status" value="1"/>
</dbReference>